<dbReference type="InterPro" id="IPR025996">
    <property type="entry name" value="MT1864/Rv1816-like_C"/>
</dbReference>
<dbReference type="InterPro" id="IPR050109">
    <property type="entry name" value="HTH-type_TetR-like_transc_reg"/>
</dbReference>
<dbReference type="PROSITE" id="PS50977">
    <property type="entry name" value="HTH_TETR_2"/>
    <property type="match status" value="1"/>
</dbReference>
<keyword evidence="1" id="KW-0805">Transcription regulation</keyword>
<dbReference type="RefSeq" id="WP_208259737.1">
    <property type="nucleotide sequence ID" value="NZ_JAGEOJ010000014.1"/>
</dbReference>
<evidence type="ECO:0000259" key="5">
    <source>
        <dbReference type="PROSITE" id="PS50977"/>
    </source>
</evidence>
<evidence type="ECO:0000256" key="2">
    <source>
        <dbReference type="ARBA" id="ARBA00023125"/>
    </source>
</evidence>
<dbReference type="InterPro" id="IPR009057">
    <property type="entry name" value="Homeodomain-like_sf"/>
</dbReference>
<dbReference type="GO" id="GO:0000976">
    <property type="term" value="F:transcription cis-regulatory region binding"/>
    <property type="evidence" value="ECO:0007669"/>
    <property type="project" value="TreeGrafter"/>
</dbReference>
<feature type="DNA-binding region" description="H-T-H motif" evidence="4">
    <location>
        <begin position="35"/>
        <end position="54"/>
    </location>
</feature>
<dbReference type="SUPFAM" id="SSF46689">
    <property type="entry name" value="Homeodomain-like"/>
    <property type="match status" value="1"/>
</dbReference>
<evidence type="ECO:0000313" key="7">
    <source>
        <dbReference type="Proteomes" id="UP000669179"/>
    </source>
</evidence>
<dbReference type="Pfam" id="PF00440">
    <property type="entry name" value="TetR_N"/>
    <property type="match status" value="1"/>
</dbReference>
<dbReference type="EMBL" id="JAGEOJ010000014">
    <property type="protein sequence ID" value="MBO2451839.1"/>
    <property type="molecule type" value="Genomic_DNA"/>
</dbReference>
<dbReference type="InterPro" id="IPR001647">
    <property type="entry name" value="HTH_TetR"/>
</dbReference>
<keyword evidence="3" id="KW-0804">Transcription</keyword>
<sequence>MRTRNPRGHGERLRAELLAAAGELLEEAAEVDGPSLRAVARAAGVAPQSVYLQFADMNELLGALFEERFAELAAELSAAASGAASAAASGDAPGAAAPRARVRAVCLAYCSFAERRPGLYRLLFSSPALPRREPGGPAPQRGMPALKVLDDAVRECLPSVGAAVPSSTTLCLWAAMHGLVLLRGDRPNVGWPDLESLIDEQLAAHLSA</sequence>
<evidence type="ECO:0000256" key="3">
    <source>
        <dbReference type="ARBA" id="ARBA00023163"/>
    </source>
</evidence>
<dbReference type="PANTHER" id="PTHR30055:SF209">
    <property type="entry name" value="POSSIBLE TRANSCRIPTIONAL REGULATORY PROTEIN (PROBABLY TETR-FAMILY)"/>
    <property type="match status" value="1"/>
</dbReference>
<reference evidence="6" key="1">
    <citation type="submission" date="2021-03" db="EMBL/GenBank/DDBJ databases">
        <authorList>
            <person name="Kanchanasin P."/>
            <person name="Saeng-In P."/>
            <person name="Phongsopitanun W."/>
            <person name="Yuki M."/>
            <person name="Kudo T."/>
            <person name="Ohkuma M."/>
            <person name="Tanasupawat S."/>
        </authorList>
    </citation>
    <scope>NUCLEOTIDE SEQUENCE</scope>
    <source>
        <strain evidence="6">GKU 128</strain>
    </source>
</reference>
<dbReference type="SUPFAM" id="SSF48498">
    <property type="entry name" value="Tetracyclin repressor-like, C-terminal domain"/>
    <property type="match status" value="1"/>
</dbReference>
<dbReference type="PANTHER" id="PTHR30055">
    <property type="entry name" value="HTH-TYPE TRANSCRIPTIONAL REGULATOR RUTR"/>
    <property type="match status" value="1"/>
</dbReference>
<comment type="caution">
    <text evidence="6">The sequence shown here is derived from an EMBL/GenBank/DDBJ whole genome shotgun (WGS) entry which is preliminary data.</text>
</comment>
<proteinExistence type="predicted"/>
<gene>
    <name evidence="6" type="ORF">J4573_32460</name>
</gene>
<accession>A0A939T7B8</accession>
<evidence type="ECO:0000256" key="1">
    <source>
        <dbReference type="ARBA" id="ARBA00023015"/>
    </source>
</evidence>
<name>A0A939T7B8_9ACTN</name>
<dbReference type="Pfam" id="PF13305">
    <property type="entry name" value="TetR_C_33"/>
    <property type="match status" value="1"/>
</dbReference>
<organism evidence="6 7">
    <name type="scientific">Actinomadura barringtoniae</name>
    <dbReference type="NCBI Taxonomy" id="1427535"/>
    <lineage>
        <taxon>Bacteria</taxon>
        <taxon>Bacillati</taxon>
        <taxon>Actinomycetota</taxon>
        <taxon>Actinomycetes</taxon>
        <taxon>Streptosporangiales</taxon>
        <taxon>Thermomonosporaceae</taxon>
        <taxon>Actinomadura</taxon>
    </lineage>
</organism>
<protein>
    <submittedName>
        <fullName evidence="6">WHG domain-containing protein</fullName>
    </submittedName>
</protein>
<dbReference type="AlphaFoldDB" id="A0A939T7B8"/>
<evidence type="ECO:0000313" key="6">
    <source>
        <dbReference type="EMBL" id="MBO2451839.1"/>
    </source>
</evidence>
<keyword evidence="7" id="KW-1185">Reference proteome</keyword>
<feature type="domain" description="HTH tetR-type" evidence="5">
    <location>
        <begin position="11"/>
        <end position="72"/>
    </location>
</feature>
<dbReference type="Gene3D" id="1.10.357.10">
    <property type="entry name" value="Tetracycline Repressor, domain 2"/>
    <property type="match status" value="1"/>
</dbReference>
<keyword evidence="2 4" id="KW-0238">DNA-binding</keyword>
<dbReference type="InterPro" id="IPR036271">
    <property type="entry name" value="Tet_transcr_reg_TetR-rel_C_sf"/>
</dbReference>
<dbReference type="GO" id="GO:0003700">
    <property type="term" value="F:DNA-binding transcription factor activity"/>
    <property type="evidence" value="ECO:0007669"/>
    <property type="project" value="TreeGrafter"/>
</dbReference>
<evidence type="ECO:0000256" key="4">
    <source>
        <dbReference type="PROSITE-ProRule" id="PRU00335"/>
    </source>
</evidence>
<dbReference type="Proteomes" id="UP000669179">
    <property type="component" value="Unassembled WGS sequence"/>
</dbReference>